<reference evidence="1" key="2">
    <citation type="journal article" date="2015" name="Fish Shellfish Immunol.">
        <title>Early steps in the European eel (Anguilla anguilla)-Vibrio vulnificus interaction in the gills: Role of the RtxA13 toxin.</title>
        <authorList>
            <person name="Callol A."/>
            <person name="Pajuelo D."/>
            <person name="Ebbesson L."/>
            <person name="Teles M."/>
            <person name="MacKenzie S."/>
            <person name="Amaro C."/>
        </authorList>
    </citation>
    <scope>NUCLEOTIDE SEQUENCE</scope>
</reference>
<dbReference type="AlphaFoldDB" id="A0A0E9UIT7"/>
<evidence type="ECO:0000313" key="1">
    <source>
        <dbReference type="EMBL" id="JAH64883.1"/>
    </source>
</evidence>
<name>A0A0E9UIT7_ANGAN</name>
<protein>
    <submittedName>
        <fullName evidence="1">Uncharacterized protein</fullName>
    </submittedName>
</protein>
<dbReference type="EMBL" id="GBXM01043694">
    <property type="protein sequence ID" value="JAH64883.1"/>
    <property type="molecule type" value="Transcribed_RNA"/>
</dbReference>
<sequence length="29" mass="3505">MATYTQICIAYYNTNFEYVIPSRYMCVFV</sequence>
<accession>A0A0E9UIT7</accession>
<reference evidence="1" key="1">
    <citation type="submission" date="2014-11" db="EMBL/GenBank/DDBJ databases">
        <authorList>
            <person name="Amaro Gonzalez C."/>
        </authorList>
    </citation>
    <scope>NUCLEOTIDE SEQUENCE</scope>
</reference>
<proteinExistence type="predicted"/>
<organism evidence="1">
    <name type="scientific">Anguilla anguilla</name>
    <name type="common">European freshwater eel</name>
    <name type="synonym">Muraena anguilla</name>
    <dbReference type="NCBI Taxonomy" id="7936"/>
    <lineage>
        <taxon>Eukaryota</taxon>
        <taxon>Metazoa</taxon>
        <taxon>Chordata</taxon>
        <taxon>Craniata</taxon>
        <taxon>Vertebrata</taxon>
        <taxon>Euteleostomi</taxon>
        <taxon>Actinopterygii</taxon>
        <taxon>Neopterygii</taxon>
        <taxon>Teleostei</taxon>
        <taxon>Anguilliformes</taxon>
        <taxon>Anguillidae</taxon>
        <taxon>Anguilla</taxon>
    </lineage>
</organism>